<evidence type="ECO:0000313" key="1">
    <source>
        <dbReference type="EMBL" id="KAK8067787.1"/>
    </source>
</evidence>
<dbReference type="Proteomes" id="UP001446871">
    <property type="component" value="Unassembled WGS sequence"/>
</dbReference>
<keyword evidence="2" id="KW-1185">Reference proteome</keyword>
<proteinExistence type="predicted"/>
<reference evidence="1 2" key="1">
    <citation type="submission" date="2023-01" db="EMBL/GenBank/DDBJ databases">
        <title>Analysis of 21 Apiospora genomes using comparative genomics revels a genus with tremendous synthesis potential of carbohydrate active enzymes and secondary metabolites.</title>
        <authorList>
            <person name="Sorensen T."/>
        </authorList>
    </citation>
    <scope>NUCLEOTIDE SEQUENCE [LARGE SCALE GENOMIC DNA]</scope>
    <source>
        <strain evidence="1 2">CBS 83171</strain>
    </source>
</reference>
<organism evidence="1 2">
    <name type="scientific">Apiospora saccharicola</name>
    <dbReference type="NCBI Taxonomy" id="335842"/>
    <lineage>
        <taxon>Eukaryota</taxon>
        <taxon>Fungi</taxon>
        <taxon>Dikarya</taxon>
        <taxon>Ascomycota</taxon>
        <taxon>Pezizomycotina</taxon>
        <taxon>Sordariomycetes</taxon>
        <taxon>Xylariomycetidae</taxon>
        <taxon>Amphisphaeriales</taxon>
        <taxon>Apiosporaceae</taxon>
        <taxon>Apiospora</taxon>
    </lineage>
</organism>
<gene>
    <name evidence="1" type="ORF">PG996_006899</name>
</gene>
<sequence length="67" mass="7570">MTKNATTKKLIFPLLSSSMHFVIKELLQYVKCKAVFFEFDGLGSGPYGHHLQVQPSKDGSMQQVLLR</sequence>
<name>A0ABR1V9B0_9PEZI</name>
<evidence type="ECO:0000313" key="2">
    <source>
        <dbReference type="Proteomes" id="UP001446871"/>
    </source>
</evidence>
<accession>A0ABR1V9B0</accession>
<comment type="caution">
    <text evidence="1">The sequence shown here is derived from an EMBL/GenBank/DDBJ whole genome shotgun (WGS) entry which is preliminary data.</text>
</comment>
<dbReference type="EMBL" id="JAQQWM010000004">
    <property type="protein sequence ID" value="KAK8067787.1"/>
    <property type="molecule type" value="Genomic_DNA"/>
</dbReference>
<protein>
    <submittedName>
        <fullName evidence="1">Uncharacterized protein</fullName>
    </submittedName>
</protein>